<organism evidence="2 3">
    <name type="scientific">Blastococcus brunescens</name>
    <dbReference type="NCBI Taxonomy" id="1564165"/>
    <lineage>
        <taxon>Bacteria</taxon>
        <taxon>Bacillati</taxon>
        <taxon>Actinomycetota</taxon>
        <taxon>Actinomycetes</taxon>
        <taxon>Geodermatophilales</taxon>
        <taxon>Geodermatophilaceae</taxon>
        <taxon>Blastococcus</taxon>
    </lineage>
</organism>
<feature type="region of interest" description="Disordered" evidence="1">
    <location>
        <begin position="82"/>
        <end position="142"/>
    </location>
</feature>
<feature type="compositionally biased region" description="Basic residues" evidence="1">
    <location>
        <begin position="114"/>
        <end position="128"/>
    </location>
</feature>
<accession>A0ABZ1B1B5</accession>
<name>A0ABZ1B1B5_9ACTN</name>
<feature type="region of interest" description="Disordered" evidence="1">
    <location>
        <begin position="1"/>
        <end position="49"/>
    </location>
</feature>
<dbReference type="RefSeq" id="WP_324274164.1">
    <property type="nucleotide sequence ID" value="NZ_CP141261.1"/>
</dbReference>
<keyword evidence="3" id="KW-1185">Reference proteome</keyword>
<feature type="compositionally biased region" description="Pro residues" evidence="1">
    <location>
        <begin position="1"/>
        <end position="16"/>
    </location>
</feature>
<proteinExistence type="predicted"/>
<gene>
    <name evidence="2" type="ORF">U6N30_23440</name>
</gene>
<evidence type="ECO:0000256" key="1">
    <source>
        <dbReference type="SAM" id="MobiDB-lite"/>
    </source>
</evidence>
<dbReference type="EMBL" id="CP141261">
    <property type="protein sequence ID" value="WRL62815.1"/>
    <property type="molecule type" value="Genomic_DNA"/>
</dbReference>
<sequence length="142" mass="15758">MRPEPPAPPSARPVPPGSTVRTAERPGPLVARPGLPEPVGPHPSARARPGRFRGFVLRYGWRAYAVPLLAIATIVVLTDLALTTPGVPTGSTGRLRRRACPRPPPRRPSNPPRPRPRRATWRRPRRRPPWAWRPTWSRGQAA</sequence>
<reference evidence="2 3" key="1">
    <citation type="submission" date="2023-12" db="EMBL/GenBank/DDBJ databases">
        <title>Blastococcus brunescens sp. nov., an actonobacterium isolated from sandstone collected in sahara desert.</title>
        <authorList>
            <person name="Gtari M."/>
            <person name="Ghodhbane F."/>
        </authorList>
    </citation>
    <scope>NUCLEOTIDE SEQUENCE [LARGE SCALE GENOMIC DNA]</scope>
    <source>
        <strain evidence="2 3">BMG 8361</strain>
    </source>
</reference>
<dbReference type="Proteomes" id="UP001324287">
    <property type="component" value="Chromosome"/>
</dbReference>
<evidence type="ECO:0000313" key="3">
    <source>
        <dbReference type="Proteomes" id="UP001324287"/>
    </source>
</evidence>
<feature type="compositionally biased region" description="Pro residues" evidence="1">
    <location>
        <begin position="101"/>
        <end position="113"/>
    </location>
</feature>
<protein>
    <submittedName>
        <fullName evidence="2">Uncharacterized protein</fullName>
    </submittedName>
</protein>
<evidence type="ECO:0000313" key="2">
    <source>
        <dbReference type="EMBL" id="WRL62815.1"/>
    </source>
</evidence>